<feature type="region of interest" description="Disordered" evidence="3">
    <location>
        <begin position="1"/>
        <end position="37"/>
    </location>
</feature>
<dbReference type="PANTHER" id="PTHR43130">
    <property type="entry name" value="ARAC-FAMILY TRANSCRIPTIONAL REGULATOR"/>
    <property type="match status" value="1"/>
</dbReference>
<gene>
    <name evidence="5" type="ORF">SAMN05216260_101242</name>
</gene>
<dbReference type="Pfam" id="PF12833">
    <property type="entry name" value="HTH_18"/>
    <property type="match status" value="1"/>
</dbReference>
<dbReference type="AlphaFoldDB" id="A0A1G7BTC7"/>
<protein>
    <submittedName>
        <fullName evidence="5">Transcriptional regulator, AraC family with amidase-like domain</fullName>
    </submittedName>
</protein>
<evidence type="ECO:0000256" key="2">
    <source>
        <dbReference type="ARBA" id="ARBA00023163"/>
    </source>
</evidence>
<accession>A0A1G7BTC7</accession>
<evidence type="ECO:0000313" key="5">
    <source>
        <dbReference type="EMBL" id="SDE30212.1"/>
    </source>
</evidence>
<dbReference type="Pfam" id="PF01965">
    <property type="entry name" value="DJ-1_PfpI"/>
    <property type="match status" value="1"/>
</dbReference>
<evidence type="ECO:0000313" key="6">
    <source>
        <dbReference type="Proteomes" id="UP000198614"/>
    </source>
</evidence>
<dbReference type="InterPro" id="IPR009057">
    <property type="entry name" value="Homeodomain-like_sf"/>
</dbReference>
<dbReference type="Gene3D" id="1.10.10.60">
    <property type="entry name" value="Homeodomain-like"/>
    <property type="match status" value="1"/>
</dbReference>
<dbReference type="SUPFAM" id="SSF46689">
    <property type="entry name" value="Homeodomain-like"/>
    <property type="match status" value="2"/>
</dbReference>
<reference evidence="5 6" key="1">
    <citation type="submission" date="2016-10" db="EMBL/GenBank/DDBJ databases">
        <authorList>
            <person name="de Groot N.N."/>
        </authorList>
    </citation>
    <scope>NUCLEOTIDE SEQUENCE [LARGE SCALE GENOMIC DNA]</scope>
    <source>
        <strain evidence="5 6">CGMCC 4.1859</strain>
    </source>
</reference>
<feature type="compositionally biased region" description="Low complexity" evidence="3">
    <location>
        <begin position="9"/>
        <end position="23"/>
    </location>
</feature>
<evidence type="ECO:0000256" key="1">
    <source>
        <dbReference type="ARBA" id="ARBA00023015"/>
    </source>
</evidence>
<dbReference type="PANTHER" id="PTHR43130:SF3">
    <property type="entry name" value="HTH-TYPE TRANSCRIPTIONAL REGULATOR RV1931C"/>
    <property type="match status" value="1"/>
</dbReference>
<dbReference type="SMART" id="SM00342">
    <property type="entry name" value="HTH_ARAC"/>
    <property type="match status" value="1"/>
</dbReference>
<evidence type="ECO:0000259" key="4">
    <source>
        <dbReference type="PROSITE" id="PS01124"/>
    </source>
</evidence>
<feature type="compositionally biased region" description="Pro residues" evidence="3">
    <location>
        <begin position="382"/>
        <end position="392"/>
    </location>
</feature>
<dbReference type="EMBL" id="FNAX01000001">
    <property type="protein sequence ID" value="SDE30212.1"/>
    <property type="molecule type" value="Genomic_DNA"/>
</dbReference>
<proteinExistence type="predicted"/>
<keyword evidence="2" id="KW-0804">Transcription</keyword>
<dbReference type="GO" id="GO:0043565">
    <property type="term" value="F:sequence-specific DNA binding"/>
    <property type="evidence" value="ECO:0007669"/>
    <property type="project" value="InterPro"/>
</dbReference>
<dbReference type="InterPro" id="IPR018060">
    <property type="entry name" value="HTH_AraC"/>
</dbReference>
<name>A0A1G7BTC7_9ACTN</name>
<dbReference type="PROSITE" id="PS01124">
    <property type="entry name" value="HTH_ARAC_FAMILY_2"/>
    <property type="match status" value="1"/>
</dbReference>
<organism evidence="5 6">
    <name type="scientific">Streptomyces griseoaurantiacus</name>
    <dbReference type="NCBI Taxonomy" id="68213"/>
    <lineage>
        <taxon>Bacteria</taxon>
        <taxon>Bacillati</taxon>
        <taxon>Actinomycetota</taxon>
        <taxon>Actinomycetes</taxon>
        <taxon>Kitasatosporales</taxon>
        <taxon>Streptomycetaceae</taxon>
        <taxon>Streptomyces</taxon>
        <taxon>Streptomyces aurantiacus group</taxon>
    </lineage>
</organism>
<dbReference type="GO" id="GO:0003700">
    <property type="term" value="F:DNA-binding transcription factor activity"/>
    <property type="evidence" value="ECO:0007669"/>
    <property type="project" value="InterPro"/>
</dbReference>
<dbReference type="CDD" id="cd03137">
    <property type="entry name" value="GATase1_AraC_1"/>
    <property type="match status" value="1"/>
</dbReference>
<evidence type="ECO:0000256" key="3">
    <source>
        <dbReference type="SAM" id="MobiDB-lite"/>
    </source>
</evidence>
<sequence>MPPVPALSAGRGVPGAPGAPGAPDLRSADRPSVYPPPARDLVERAAELSRRMSPPPRPGAHKVVVLALDGVYPFELGIPHRVLGSAGGRYEVLSASVDGQPVRTDADLTVVPGHGPEVLAEADTVVIPPYAVSPVPDPQALAALSRVRPGTRLVSICTGAFLLAVGGFLEGRRAATHWALTDFFQELFPRVELDAGVLFVDHGDVLTSAGAASGVDVCLHLVRQDHGSEVANEVARRCVVPPYRDGGQAQYIERPLPPASETGTGPTRDWALRRLEGPLSLDEMAAHAAMSTRTFARRFREETGLSPGRWLTQQRLRRARNLLESSDLPVERVAHEVGFATATSLRRHLAAEAGVSPSAYRRTFRASAPAPAPAPASASTPTPAPPPAPPPASASASTPTPAPASGATPGTSPSRSSRRMGA</sequence>
<feature type="compositionally biased region" description="Low complexity" evidence="3">
    <location>
        <begin position="393"/>
        <end position="415"/>
    </location>
</feature>
<dbReference type="InterPro" id="IPR029062">
    <property type="entry name" value="Class_I_gatase-like"/>
</dbReference>
<dbReference type="SUPFAM" id="SSF52317">
    <property type="entry name" value="Class I glutamine amidotransferase-like"/>
    <property type="match status" value="1"/>
</dbReference>
<dbReference type="Gene3D" id="3.40.50.880">
    <property type="match status" value="1"/>
</dbReference>
<keyword evidence="1" id="KW-0805">Transcription regulation</keyword>
<feature type="region of interest" description="Disordered" evidence="3">
    <location>
        <begin position="364"/>
        <end position="422"/>
    </location>
</feature>
<dbReference type="InterPro" id="IPR052158">
    <property type="entry name" value="INH-QAR"/>
</dbReference>
<feature type="domain" description="HTH araC/xylS-type" evidence="4">
    <location>
        <begin position="265"/>
        <end position="363"/>
    </location>
</feature>
<dbReference type="InterPro" id="IPR002818">
    <property type="entry name" value="DJ-1/PfpI"/>
</dbReference>
<dbReference type="Proteomes" id="UP000198614">
    <property type="component" value="Unassembled WGS sequence"/>
</dbReference>